<dbReference type="EMBL" id="FNVG01000020">
    <property type="protein sequence ID" value="SEG56862.1"/>
    <property type="molecule type" value="Genomic_DNA"/>
</dbReference>
<reference evidence="3" key="1">
    <citation type="submission" date="2016-10" db="EMBL/GenBank/DDBJ databases">
        <authorList>
            <person name="Varghese N."/>
            <person name="Submissions S."/>
        </authorList>
    </citation>
    <scope>NUCLEOTIDE SEQUENCE [LARGE SCALE GENOMIC DNA]</scope>
    <source>
        <strain evidence="3">CGMCC 1.7062</strain>
    </source>
</reference>
<dbReference type="Gene3D" id="2.40.128.130">
    <property type="entry name" value="Autotransporter beta-domain"/>
    <property type="match status" value="1"/>
</dbReference>
<dbReference type="RefSeq" id="WP_103881631.1">
    <property type="nucleotide sequence ID" value="NZ_FNVG01000020.1"/>
</dbReference>
<organism evidence="2 3">
    <name type="scientific">Vibrio hangzhouensis</name>
    <dbReference type="NCBI Taxonomy" id="462991"/>
    <lineage>
        <taxon>Bacteria</taxon>
        <taxon>Pseudomonadati</taxon>
        <taxon>Pseudomonadota</taxon>
        <taxon>Gammaproteobacteria</taxon>
        <taxon>Vibrionales</taxon>
        <taxon>Vibrionaceae</taxon>
        <taxon>Vibrio</taxon>
    </lineage>
</organism>
<dbReference type="SUPFAM" id="SSF103515">
    <property type="entry name" value="Autotransporter"/>
    <property type="match status" value="1"/>
</dbReference>
<dbReference type="AlphaFoldDB" id="A0A1H6B8A7"/>
<evidence type="ECO:0000313" key="3">
    <source>
        <dbReference type="Proteomes" id="UP000236721"/>
    </source>
</evidence>
<name>A0A1H6B8A7_9VIBR</name>
<protein>
    <submittedName>
        <fullName evidence="2">Autotransporter beta-domain-containing protein</fullName>
    </submittedName>
</protein>
<dbReference type="InterPro" id="IPR005546">
    <property type="entry name" value="Autotransporte_beta"/>
</dbReference>
<evidence type="ECO:0000313" key="2">
    <source>
        <dbReference type="EMBL" id="SEG56862.1"/>
    </source>
</evidence>
<dbReference type="PROSITE" id="PS51208">
    <property type="entry name" value="AUTOTRANSPORTER"/>
    <property type="match status" value="1"/>
</dbReference>
<dbReference type="SMART" id="SM00869">
    <property type="entry name" value="Autotransporter"/>
    <property type="match status" value="1"/>
</dbReference>
<dbReference type="InterPro" id="IPR036709">
    <property type="entry name" value="Autotransporte_beta_dom_sf"/>
</dbReference>
<proteinExistence type="predicted"/>
<evidence type="ECO:0000259" key="1">
    <source>
        <dbReference type="PROSITE" id="PS51208"/>
    </source>
</evidence>
<gene>
    <name evidence="2" type="ORF">SAMN04488244_12028</name>
</gene>
<accession>A0A1H6B8A7</accession>
<dbReference type="Proteomes" id="UP000236721">
    <property type="component" value="Unassembled WGS sequence"/>
</dbReference>
<sequence length="455" mass="49506">MMAVQSASQISSPSKLSLAVLIGFCFVTPQSQAEMELFPSQSVFVSSQSVNPLFNDFNLVTPVQSTTEMPVIDAAIRGGADSTEVYVLSTLVEQAQVTGNTELMNLLSSAATDEEAARLARALTPDRSGANIYAVLQSQEVFANAIKKRTRDNIHGIPAQSNFWLSLLGNDQTSYVNSDGSNRYDGFNSSSYGAAFGFDKIFSGNSLLGLAFSHQHIETGSRLTANSSEIETLQAAVYGETMWHDINFSGRGIVGRGSHKISRNIEGGSDFSGHTNADGRTQSTTASLQVDMSYPIYVSSFTFLPVVSSSYNYAMLDGYSEDYVRTYNNNGVLTKSTGSAAALSYDTQFYDELLFGAGLEIAHTWFTGIGALHSRLGGHVNYNALDTDLNITSRLVSGGDSFTVQANSREKLRYQSYFDMVLETDGRFSWSLGVQYDWDDSSKNAMAYGRAIYSF</sequence>
<keyword evidence="3" id="KW-1185">Reference proteome</keyword>
<dbReference type="OrthoDB" id="5826476at2"/>
<feature type="domain" description="Autotransporter" evidence="1">
    <location>
        <begin position="156"/>
        <end position="455"/>
    </location>
</feature>
<dbReference type="Pfam" id="PF03797">
    <property type="entry name" value="Autotransporter"/>
    <property type="match status" value="1"/>
</dbReference>